<proteinExistence type="predicted"/>
<reference evidence="1 2" key="1">
    <citation type="submission" date="2015-09" db="EMBL/GenBank/DDBJ databases">
        <title>Draft genome sequence of Kouleothrix aurantiaca JCM 19913.</title>
        <authorList>
            <person name="Hemp J."/>
        </authorList>
    </citation>
    <scope>NUCLEOTIDE SEQUENCE [LARGE SCALE GENOMIC DNA]</scope>
    <source>
        <strain evidence="1 2">COM-B</strain>
    </source>
</reference>
<sequence length="167" mass="18245">YRVTGQAELGMLLCVADTPDGTPGDRVLVEHKVYERLLTRLDAPRSYFFVHPCGLPIWRDPAGGLTFSTKFTPIARCPQCNDEIRLDDCAPLANGPAAFTIEVGPAFDEAVFQRMATVATLISAVPRRFRVEAPVGPWMAVFLARQKGVQRTALEGYGLAAPLREAA</sequence>
<evidence type="ECO:0000313" key="2">
    <source>
        <dbReference type="Proteomes" id="UP000050509"/>
    </source>
</evidence>
<accession>A0A0P9H2U1</accession>
<feature type="non-terminal residue" evidence="1">
    <location>
        <position position="1"/>
    </location>
</feature>
<protein>
    <submittedName>
        <fullName evidence="1">Uncharacterized protein</fullName>
    </submittedName>
</protein>
<dbReference type="Proteomes" id="UP000050509">
    <property type="component" value="Unassembled WGS sequence"/>
</dbReference>
<dbReference type="AlphaFoldDB" id="A0A0P9H2U1"/>
<gene>
    <name evidence="1" type="ORF">SE17_38570</name>
</gene>
<keyword evidence="2" id="KW-1185">Reference proteome</keyword>
<organism evidence="1 2">
    <name type="scientific">Kouleothrix aurantiaca</name>
    <dbReference type="NCBI Taxonomy" id="186479"/>
    <lineage>
        <taxon>Bacteria</taxon>
        <taxon>Bacillati</taxon>
        <taxon>Chloroflexota</taxon>
        <taxon>Chloroflexia</taxon>
        <taxon>Chloroflexales</taxon>
        <taxon>Roseiflexineae</taxon>
        <taxon>Roseiflexaceae</taxon>
        <taxon>Kouleothrix</taxon>
    </lineage>
</organism>
<evidence type="ECO:0000313" key="1">
    <source>
        <dbReference type="EMBL" id="KPV48342.1"/>
    </source>
</evidence>
<dbReference type="EMBL" id="LJCR01002728">
    <property type="protein sequence ID" value="KPV48342.1"/>
    <property type="molecule type" value="Genomic_DNA"/>
</dbReference>
<comment type="caution">
    <text evidence="1">The sequence shown here is derived from an EMBL/GenBank/DDBJ whole genome shotgun (WGS) entry which is preliminary data.</text>
</comment>
<name>A0A0P9H2U1_9CHLR</name>